<dbReference type="Proteomes" id="UP000272412">
    <property type="component" value="Unassembled WGS sequence"/>
</dbReference>
<dbReference type="CDD" id="cd00071">
    <property type="entry name" value="GMPK"/>
    <property type="match status" value="1"/>
</dbReference>
<evidence type="ECO:0000259" key="10">
    <source>
        <dbReference type="PROSITE" id="PS50052"/>
    </source>
</evidence>
<keyword evidence="6 9" id="KW-0418">Kinase</keyword>
<dbReference type="PROSITE" id="PS50052">
    <property type="entry name" value="GUANYLATE_KINASE_2"/>
    <property type="match status" value="1"/>
</dbReference>
<comment type="catalytic activity">
    <reaction evidence="9">
        <text>GMP + ATP = GDP + ADP</text>
        <dbReference type="Rhea" id="RHEA:20780"/>
        <dbReference type="ChEBI" id="CHEBI:30616"/>
        <dbReference type="ChEBI" id="CHEBI:58115"/>
        <dbReference type="ChEBI" id="CHEBI:58189"/>
        <dbReference type="ChEBI" id="CHEBI:456216"/>
        <dbReference type="EC" id="2.7.4.8"/>
    </reaction>
</comment>
<evidence type="ECO:0000313" key="11">
    <source>
        <dbReference type="EMBL" id="RPD90101.1"/>
    </source>
</evidence>
<comment type="subcellular location">
    <subcellularLocation>
        <location evidence="9">Cytoplasm</location>
    </subcellularLocation>
</comment>
<dbReference type="InterPro" id="IPR008144">
    <property type="entry name" value="Guanylate_kin-like_dom"/>
</dbReference>
<evidence type="ECO:0000256" key="4">
    <source>
        <dbReference type="ARBA" id="ARBA00022679"/>
    </source>
</evidence>
<dbReference type="Gene3D" id="3.30.63.10">
    <property type="entry name" value="Guanylate Kinase phosphate binding domain"/>
    <property type="match status" value="1"/>
</dbReference>
<dbReference type="GO" id="GO:0004385">
    <property type="term" value="F:GMP kinase activity"/>
    <property type="evidence" value="ECO:0007669"/>
    <property type="project" value="UniProtKB-UniRule"/>
</dbReference>
<keyword evidence="5 9" id="KW-0547">Nucleotide-binding</keyword>
<dbReference type="OrthoDB" id="9808150at2"/>
<feature type="domain" description="Guanylate kinase-like" evidence="10">
    <location>
        <begin position="7"/>
        <end position="185"/>
    </location>
</feature>
<dbReference type="PROSITE" id="PS00856">
    <property type="entry name" value="GUANYLATE_KINASE_1"/>
    <property type="match status" value="1"/>
</dbReference>
<evidence type="ECO:0000256" key="3">
    <source>
        <dbReference type="ARBA" id="ARBA00016296"/>
    </source>
</evidence>
<dbReference type="PANTHER" id="PTHR23117">
    <property type="entry name" value="GUANYLATE KINASE-RELATED"/>
    <property type="match status" value="1"/>
</dbReference>
<dbReference type="NCBIfam" id="TIGR03263">
    <property type="entry name" value="guanyl_kin"/>
    <property type="match status" value="1"/>
</dbReference>
<keyword evidence="9" id="KW-0963">Cytoplasm</keyword>
<proteinExistence type="inferred from homology"/>
<dbReference type="HAMAP" id="MF_00328">
    <property type="entry name" value="Guanylate_kinase"/>
    <property type="match status" value="1"/>
</dbReference>
<dbReference type="RefSeq" id="WP_096294755.1">
    <property type="nucleotide sequence ID" value="NZ_CP023429.1"/>
</dbReference>
<dbReference type="InterPro" id="IPR008145">
    <property type="entry name" value="GK/Ca_channel_bsu"/>
</dbReference>
<keyword evidence="4 9" id="KW-0808">Transferase</keyword>
<keyword evidence="12" id="KW-1185">Reference proteome</keyword>
<dbReference type="KEGG" id="nwx:CGZ65_02925"/>
<evidence type="ECO:0000256" key="7">
    <source>
        <dbReference type="ARBA" id="ARBA00022840"/>
    </source>
</evidence>
<dbReference type="GO" id="GO:0005524">
    <property type="term" value="F:ATP binding"/>
    <property type="evidence" value="ECO:0007669"/>
    <property type="project" value="UniProtKB-UniRule"/>
</dbReference>
<evidence type="ECO:0000256" key="2">
    <source>
        <dbReference type="ARBA" id="ARBA00012961"/>
    </source>
</evidence>
<accession>A0A3N4N202</accession>
<evidence type="ECO:0000256" key="1">
    <source>
        <dbReference type="ARBA" id="ARBA00005790"/>
    </source>
</evidence>
<dbReference type="EC" id="2.7.4.8" evidence="2 9"/>
<evidence type="ECO:0000256" key="9">
    <source>
        <dbReference type="HAMAP-Rule" id="MF_00328"/>
    </source>
</evidence>
<evidence type="ECO:0000256" key="8">
    <source>
        <dbReference type="ARBA" id="ARBA00030128"/>
    </source>
</evidence>
<dbReference type="GO" id="GO:0005829">
    <property type="term" value="C:cytosol"/>
    <property type="evidence" value="ECO:0007669"/>
    <property type="project" value="TreeGrafter"/>
</dbReference>
<dbReference type="AlphaFoldDB" id="A0A3N4N202"/>
<evidence type="ECO:0000313" key="12">
    <source>
        <dbReference type="Proteomes" id="UP000272412"/>
    </source>
</evidence>
<keyword evidence="7 9" id="KW-0067">ATP-binding</keyword>
<evidence type="ECO:0000256" key="6">
    <source>
        <dbReference type="ARBA" id="ARBA00022777"/>
    </source>
</evidence>
<dbReference type="Gene3D" id="3.40.50.300">
    <property type="entry name" value="P-loop containing nucleotide triphosphate hydrolases"/>
    <property type="match status" value="1"/>
</dbReference>
<sequence length="205" mass="22789">MQHNKNGNIFIISAASGTGKTTLVSRLLKNNSDLRVSISHTTRQPREGEQHGVHYHFVPKEEFESLIAQKAFLEHANVFGNYYGTSIAAVNQLSEQGFDVILEIDVQGAEQVRRALPESVSIFILPPSFDILAGRLKSRASDSEEVIATRLAEARHEIEQAFDFDYIVVNEDLDAAEADLLHIIKSGRLKKSAQQGFLTNLLENS</sequence>
<dbReference type="InterPro" id="IPR027417">
    <property type="entry name" value="P-loop_NTPase"/>
</dbReference>
<dbReference type="InterPro" id="IPR017665">
    <property type="entry name" value="Guanylate_kinase"/>
</dbReference>
<comment type="similarity">
    <text evidence="1 9">Belongs to the guanylate kinase family.</text>
</comment>
<feature type="binding site" evidence="9">
    <location>
        <begin position="14"/>
        <end position="21"/>
    </location>
    <ligand>
        <name>ATP</name>
        <dbReference type="ChEBI" id="CHEBI:30616"/>
    </ligand>
</feature>
<dbReference type="InterPro" id="IPR020590">
    <property type="entry name" value="Guanylate_kinase_CS"/>
</dbReference>
<name>A0A3N4N202_9NEIS</name>
<dbReference type="PANTHER" id="PTHR23117:SF13">
    <property type="entry name" value="GUANYLATE KINASE"/>
    <property type="match status" value="1"/>
</dbReference>
<gene>
    <name evidence="9" type="primary">gmk</name>
    <name evidence="11" type="ORF">EGK74_02030</name>
</gene>
<comment type="function">
    <text evidence="9">Essential for recycling GMP and indirectly, cGMP.</text>
</comment>
<reference evidence="11 12" key="1">
    <citation type="submission" date="2018-11" db="EMBL/GenBank/DDBJ databases">
        <title>Neisseria weixii sp. nov. isolated from the rectal contents of plateau pika (Ochotona cruzoniae).</title>
        <authorList>
            <person name="Zhang G."/>
        </authorList>
    </citation>
    <scope>NUCLEOTIDE SEQUENCE [LARGE SCALE GENOMIC DNA]</scope>
    <source>
        <strain evidence="11 12">10009</strain>
    </source>
</reference>
<organism evidence="11 12">
    <name type="scientific">Neisseria weixii</name>
    <dbReference type="NCBI Taxonomy" id="1853276"/>
    <lineage>
        <taxon>Bacteria</taxon>
        <taxon>Pseudomonadati</taxon>
        <taxon>Pseudomonadota</taxon>
        <taxon>Betaproteobacteria</taxon>
        <taxon>Neisseriales</taxon>
        <taxon>Neisseriaceae</taxon>
        <taxon>Neisseria</taxon>
    </lineage>
</organism>
<dbReference type="FunFam" id="3.30.63.10:FF:000002">
    <property type="entry name" value="Guanylate kinase 1"/>
    <property type="match status" value="1"/>
</dbReference>
<comment type="caution">
    <text evidence="11">The sequence shown here is derived from an EMBL/GenBank/DDBJ whole genome shotgun (WGS) entry which is preliminary data.</text>
</comment>
<protein>
    <recommendedName>
        <fullName evidence="3 9">Guanylate kinase</fullName>
        <ecNumber evidence="2 9">2.7.4.8</ecNumber>
    </recommendedName>
    <alternativeName>
        <fullName evidence="8 9">GMP kinase</fullName>
    </alternativeName>
</protein>
<dbReference type="SMART" id="SM00072">
    <property type="entry name" value="GuKc"/>
    <property type="match status" value="1"/>
</dbReference>
<dbReference type="SUPFAM" id="SSF52540">
    <property type="entry name" value="P-loop containing nucleoside triphosphate hydrolases"/>
    <property type="match status" value="1"/>
</dbReference>
<dbReference type="Pfam" id="PF00625">
    <property type="entry name" value="Guanylate_kin"/>
    <property type="match status" value="1"/>
</dbReference>
<dbReference type="EMBL" id="RPFL01000004">
    <property type="protein sequence ID" value="RPD90101.1"/>
    <property type="molecule type" value="Genomic_DNA"/>
</dbReference>
<evidence type="ECO:0000256" key="5">
    <source>
        <dbReference type="ARBA" id="ARBA00022741"/>
    </source>
</evidence>